<dbReference type="STRING" id="1037660.A0A066V3X5"/>
<name>A0A066V3X5_TILAU</name>
<dbReference type="EMBL" id="JMSN01000179">
    <property type="protein sequence ID" value="KDN36171.1"/>
    <property type="molecule type" value="Genomic_DNA"/>
</dbReference>
<sequence>MRALSISRLSASKGSALAASWQLCGQRPLCSAAPPYYRIPPALPVYGASSSNLEHLYRLFLASTSACTPQQHTALVRSSDRGQSAGDDAPFFSPPYVGSPNGPAEQQQQQRHPHPQWQVDGAVQHSTGAPDPNEGSGGGEDEGSSPLVSKHEYRLRLGRAVHLLRSTLPEFMSTGLVDYPGDPVSTADGLEPHMTVGSLLVDPLRAAQGLFFQPEEHGCSDSKGNRKETDHSIYHPKIQFIFRAPVGLGAPAKVNVAQSQGANSDHGLAIGFGGRTLYLTSAQVLRTALSALFARTSVDIEKIYFVGDGAGRRSAAQHGGHKRRTLRSPPAPSDPPSPPNSGEQVAPWQSAEPRTSTPADELIVRLIFRGVIRVTRYAHEYTAVFRYTFDPDTGQIIKHAVERIQPAPGRKLWAGLTLALKRASFGFGGSGWDGPTPAPHPTPRGVGCHARGDTDQHN</sequence>
<dbReference type="InParanoid" id="A0A066V3X5"/>
<dbReference type="RefSeq" id="XP_013239971.1">
    <property type="nucleotide sequence ID" value="XM_013384517.1"/>
</dbReference>
<evidence type="ECO:0000313" key="3">
    <source>
        <dbReference type="Proteomes" id="UP000027361"/>
    </source>
</evidence>
<accession>A0A066V3X5</accession>
<keyword evidence="3" id="KW-1185">Reference proteome</keyword>
<reference evidence="2 3" key="1">
    <citation type="submission" date="2014-05" db="EMBL/GenBank/DDBJ databases">
        <title>Draft genome sequence of a rare smut relative, Tilletiaria anomala UBC 951.</title>
        <authorList>
            <consortium name="DOE Joint Genome Institute"/>
            <person name="Toome M."/>
            <person name="Kuo A."/>
            <person name="Henrissat B."/>
            <person name="Lipzen A."/>
            <person name="Tritt A."/>
            <person name="Yoshinaga Y."/>
            <person name="Zane M."/>
            <person name="Barry K."/>
            <person name="Grigoriev I.V."/>
            <person name="Spatafora J.W."/>
            <person name="Aimea M.C."/>
        </authorList>
    </citation>
    <scope>NUCLEOTIDE SEQUENCE [LARGE SCALE GENOMIC DNA]</scope>
    <source>
        <strain evidence="2 3">UBC 951</strain>
    </source>
</reference>
<dbReference type="GeneID" id="25265487"/>
<feature type="compositionally biased region" description="Pro residues" evidence="1">
    <location>
        <begin position="329"/>
        <end position="339"/>
    </location>
</feature>
<feature type="region of interest" description="Disordered" evidence="1">
    <location>
        <begin position="72"/>
        <end position="148"/>
    </location>
</feature>
<dbReference type="HOGENOM" id="CLU_597429_0_0_1"/>
<evidence type="ECO:0000313" key="2">
    <source>
        <dbReference type="EMBL" id="KDN36171.1"/>
    </source>
</evidence>
<dbReference type="OrthoDB" id="1099063at2759"/>
<feature type="compositionally biased region" description="Low complexity" evidence="1">
    <location>
        <begin position="106"/>
        <end position="118"/>
    </location>
</feature>
<dbReference type="OMA" id="TRYAHEY"/>
<evidence type="ECO:0000256" key="1">
    <source>
        <dbReference type="SAM" id="MobiDB-lite"/>
    </source>
</evidence>
<feature type="region of interest" description="Disordered" evidence="1">
    <location>
        <begin position="432"/>
        <end position="458"/>
    </location>
</feature>
<comment type="caution">
    <text evidence="2">The sequence shown here is derived from an EMBL/GenBank/DDBJ whole genome shotgun (WGS) entry which is preliminary data.</text>
</comment>
<organism evidence="2 3">
    <name type="scientific">Tilletiaria anomala (strain ATCC 24038 / CBS 436.72 / UBC 951)</name>
    <dbReference type="NCBI Taxonomy" id="1037660"/>
    <lineage>
        <taxon>Eukaryota</taxon>
        <taxon>Fungi</taxon>
        <taxon>Dikarya</taxon>
        <taxon>Basidiomycota</taxon>
        <taxon>Ustilaginomycotina</taxon>
        <taxon>Exobasidiomycetes</taxon>
        <taxon>Georgefischeriales</taxon>
        <taxon>Tilletiariaceae</taxon>
        <taxon>Tilletiaria</taxon>
    </lineage>
</organism>
<feature type="region of interest" description="Disordered" evidence="1">
    <location>
        <begin position="311"/>
        <end position="356"/>
    </location>
</feature>
<dbReference type="AlphaFoldDB" id="A0A066V3X5"/>
<gene>
    <name evidence="2" type="ORF">K437DRAFT_260208</name>
</gene>
<proteinExistence type="predicted"/>
<dbReference type="Proteomes" id="UP000027361">
    <property type="component" value="Unassembled WGS sequence"/>
</dbReference>
<protein>
    <submittedName>
        <fullName evidence="2">Uncharacterized protein</fullName>
    </submittedName>
</protein>